<dbReference type="NCBIfam" id="TIGR03936">
    <property type="entry name" value="sam_1_link_chp"/>
    <property type="match status" value="1"/>
</dbReference>
<evidence type="ECO:0000259" key="1">
    <source>
        <dbReference type="Pfam" id="PF10105"/>
    </source>
</evidence>
<feature type="domain" description="DUF2344" evidence="1">
    <location>
        <begin position="92"/>
        <end position="259"/>
    </location>
</feature>
<evidence type="ECO:0000313" key="2">
    <source>
        <dbReference type="EMBL" id="BDU69510.1"/>
    </source>
</evidence>
<sequence length="351" mass="38145">MARGGESLEPEPLQALRQILFTGMPEGPEAVVEAVTAADLAEEALDLLRSARRDGADPVVVKAVAAKLEPLAARAQVKREAGWQLDTQRTAIRVAYAKDGPALDFDDGDLHALFLQAFRLEGFRLALDLGKRPRPMLRVELPLPAGAGGLSEWLELSLRKEPAESAEAMMARLNARLPEGLSIHAWEPHAPYASPLGELALAAHWRWTCPRGLAEGARARATAFLAAPEWIWEKGGKVEGRKQAKQLDLRPLVTELRWEGDTLYGTTSLAGAEATNPLKVLAAVLGLEPSDLRGLLRCSLSFRADPRLAQAERFEPKLKNMYEDAVLLAGGSNITLVEDDDDEPIRLGGPD</sequence>
<protein>
    <recommendedName>
        <fullName evidence="1">DUF2344 domain-containing protein</fullName>
    </recommendedName>
</protein>
<keyword evidence="3" id="KW-1185">Reference proteome</keyword>
<accession>A0ABN6UZR0</accession>
<dbReference type="InterPro" id="IPR018768">
    <property type="entry name" value="DUF2344"/>
</dbReference>
<evidence type="ECO:0000313" key="3">
    <source>
        <dbReference type="Proteomes" id="UP001242010"/>
    </source>
</evidence>
<name>A0ABN6UZR0_9BACT</name>
<proteinExistence type="predicted"/>
<dbReference type="EMBL" id="AP027079">
    <property type="protein sequence ID" value="BDU69510.1"/>
    <property type="molecule type" value="Genomic_DNA"/>
</dbReference>
<dbReference type="Pfam" id="PF10105">
    <property type="entry name" value="DUF2344"/>
    <property type="match status" value="1"/>
</dbReference>
<dbReference type="Proteomes" id="UP001242010">
    <property type="component" value="Chromosome"/>
</dbReference>
<reference evidence="3" key="1">
    <citation type="journal article" date="2023" name="Int. J. Syst. Evol. Microbiol.">
        <title>Mesoterricola silvestris gen. nov., sp. nov., Mesoterricola sediminis sp. nov., Geothrix oryzae sp. nov., Geothrix edaphica sp. nov., Geothrix rubra sp. nov., and Geothrix limicola sp. nov., six novel members of Acidobacteriota isolated from soils.</title>
        <authorList>
            <person name="Itoh H."/>
            <person name="Sugisawa Y."/>
            <person name="Mise K."/>
            <person name="Xu Z."/>
            <person name="Kuniyasu M."/>
            <person name="Ushijima N."/>
            <person name="Kawano K."/>
            <person name="Kobayashi E."/>
            <person name="Shiratori Y."/>
            <person name="Masuda Y."/>
            <person name="Senoo K."/>
        </authorList>
    </citation>
    <scope>NUCLEOTIDE SEQUENCE [LARGE SCALE GENOMIC DNA]</scope>
    <source>
        <strain evidence="3">Red222</strain>
    </source>
</reference>
<organism evidence="2 3">
    <name type="scientific">Geothrix oryzae</name>
    <dbReference type="NCBI Taxonomy" id="2927975"/>
    <lineage>
        <taxon>Bacteria</taxon>
        <taxon>Pseudomonadati</taxon>
        <taxon>Acidobacteriota</taxon>
        <taxon>Holophagae</taxon>
        <taxon>Holophagales</taxon>
        <taxon>Holophagaceae</taxon>
        <taxon>Geothrix</taxon>
    </lineage>
</organism>
<gene>
    <name evidence="2" type="ORF">GETHOR_16110</name>
</gene>